<sequence length="145" mass="15674">MTIDESAPTLRHPGFDASSAARWHRALPDHLAVLLRNAHADEQEALGPHLRAAYLLTRQVISALLRAGYPARLLAAELAVRSETIRTRAQAGWMLLGDIAALAGIDEDELARRCVADGAVVEDGRLHSDDLARILSAPATTRDGR</sequence>
<proteinExistence type="predicted"/>
<evidence type="ECO:0000313" key="2">
    <source>
        <dbReference type="Proteomes" id="UP000589620"/>
    </source>
</evidence>
<accession>A0A852T2E2</accession>
<keyword evidence="2" id="KW-1185">Reference proteome</keyword>
<dbReference type="AlphaFoldDB" id="A0A852T2E2"/>
<reference evidence="1 2" key="1">
    <citation type="submission" date="2020-07" db="EMBL/GenBank/DDBJ databases">
        <title>Sequencing the genomes of 1000 actinobacteria strains.</title>
        <authorList>
            <person name="Klenk H.-P."/>
        </authorList>
    </citation>
    <scope>NUCLEOTIDE SEQUENCE [LARGE SCALE GENOMIC DNA]</scope>
    <source>
        <strain evidence="1 2">DSM 23871</strain>
    </source>
</reference>
<dbReference type="Proteomes" id="UP000589620">
    <property type="component" value="Unassembled WGS sequence"/>
</dbReference>
<dbReference type="EMBL" id="JACCBJ010000001">
    <property type="protein sequence ID" value="NYD75045.1"/>
    <property type="molecule type" value="Genomic_DNA"/>
</dbReference>
<comment type="caution">
    <text evidence="1">The sequence shown here is derived from an EMBL/GenBank/DDBJ whole genome shotgun (WGS) entry which is preliminary data.</text>
</comment>
<protein>
    <submittedName>
        <fullName evidence="1">Uncharacterized protein</fullName>
    </submittedName>
</protein>
<dbReference type="RefSeq" id="WP_179457089.1">
    <property type="nucleotide sequence ID" value="NZ_BAAAPX010000001.1"/>
</dbReference>
<evidence type="ECO:0000313" key="1">
    <source>
        <dbReference type="EMBL" id="NYD75045.1"/>
    </source>
</evidence>
<gene>
    <name evidence="1" type="ORF">BJ963_002564</name>
</gene>
<organism evidence="1 2">
    <name type="scientific">Leifsonia soli</name>
    <dbReference type="NCBI Taxonomy" id="582665"/>
    <lineage>
        <taxon>Bacteria</taxon>
        <taxon>Bacillati</taxon>
        <taxon>Actinomycetota</taxon>
        <taxon>Actinomycetes</taxon>
        <taxon>Micrococcales</taxon>
        <taxon>Microbacteriaceae</taxon>
        <taxon>Leifsonia</taxon>
    </lineage>
</organism>
<name>A0A852T2E2_9MICO</name>